<dbReference type="GO" id="GO:0004673">
    <property type="term" value="F:protein histidine kinase activity"/>
    <property type="evidence" value="ECO:0007669"/>
    <property type="project" value="UniProtKB-EC"/>
</dbReference>
<evidence type="ECO:0000256" key="4">
    <source>
        <dbReference type="ARBA" id="ARBA00022679"/>
    </source>
</evidence>
<gene>
    <name evidence="10" type="ORF">CSA56_07040</name>
</gene>
<dbReference type="Pfam" id="PF01590">
    <property type="entry name" value="GAF"/>
    <property type="match status" value="1"/>
</dbReference>
<evidence type="ECO:0000256" key="6">
    <source>
        <dbReference type="ARBA" id="ARBA00022777"/>
    </source>
</evidence>
<evidence type="ECO:0000256" key="2">
    <source>
        <dbReference type="ARBA" id="ARBA00012438"/>
    </source>
</evidence>
<dbReference type="EC" id="2.7.13.3" evidence="2"/>
<evidence type="ECO:0000259" key="9">
    <source>
        <dbReference type="SMART" id="SM00065"/>
    </source>
</evidence>
<keyword evidence="3" id="KW-0597">Phosphoprotein</keyword>
<dbReference type="Gene3D" id="3.30.450.40">
    <property type="match status" value="1"/>
</dbReference>
<dbReference type="Gene3D" id="3.30.565.10">
    <property type="entry name" value="Histidine kinase-like ATPase, C-terminal domain"/>
    <property type="match status" value="1"/>
</dbReference>
<evidence type="ECO:0000256" key="1">
    <source>
        <dbReference type="ARBA" id="ARBA00000085"/>
    </source>
</evidence>
<protein>
    <recommendedName>
        <fullName evidence="2">histidine kinase</fullName>
        <ecNumber evidence="2">2.7.13.3</ecNumber>
    </recommendedName>
</protein>
<dbReference type="InterPro" id="IPR029016">
    <property type="entry name" value="GAF-like_dom_sf"/>
</dbReference>
<evidence type="ECO:0000256" key="3">
    <source>
        <dbReference type="ARBA" id="ARBA00022553"/>
    </source>
</evidence>
<dbReference type="Pfam" id="PF02518">
    <property type="entry name" value="HATPase_c"/>
    <property type="match status" value="1"/>
</dbReference>
<dbReference type="SUPFAM" id="SSF55781">
    <property type="entry name" value="GAF domain-like"/>
    <property type="match status" value="1"/>
</dbReference>
<dbReference type="GO" id="GO:0005524">
    <property type="term" value="F:ATP binding"/>
    <property type="evidence" value="ECO:0007669"/>
    <property type="project" value="UniProtKB-KW"/>
</dbReference>
<dbReference type="InterPro" id="IPR036890">
    <property type="entry name" value="HATPase_C_sf"/>
</dbReference>
<feature type="region of interest" description="Disordered" evidence="8">
    <location>
        <begin position="1"/>
        <end position="21"/>
    </location>
</feature>
<reference evidence="10 11" key="1">
    <citation type="submission" date="2017-10" db="EMBL/GenBank/DDBJ databases">
        <title>Novel microbial diversity and functional potential in the marine mammal oral microbiome.</title>
        <authorList>
            <person name="Dudek N.K."/>
            <person name="Sun C.L."/>
            <person name="Burstein D."/>
            <person name="Kantor R.S."/>
            <person name="Aliaga Goltsman D.S."/>
            <person name="Bik E.M."/>
            <person name="Thomas B.C."/>
            <person name="Banfield J.F."/>
            <person name="Relman D.A."/>
        </authorList>
    </citation>
    <scope>NUCLEOTIDE SEQUENCE [LARGE SCALE GENOMIC DNA]</scope>
    <source>
        <strain evidence="10">DOLJORAL78_47_16</strain>
    </source>
</reference>
<keyword evidence="7" id="KW-0067">ATP-binding</keyword>
<keyword evidence="4" id="KW-0808">Transferase</keyword>
<evidence type="ECO:0000256" key="7">
    <source>
        <dbReference type="ARBA" id="ARBA00022840"/>
    </source>
</evidence>
<name>A0A2G6KG77_9BACT</name>
<comment type="caution">
    <text evidence="10">The sequence shown here is derived from an EMBL/GenBank/DDBJ whole genome shotgun (WGS) entry which is preliminary data.</text>
</comment>
<keyword evidence="6" id="KW-0418">Kinase</keyword>
<evidence type="ECO:0000313" key="10">
    <source>
        <dbReference type="EMBL" id="PIE34676.1"/>
    </source>
</evidence>
<evidence type="ECO:0000256" key="5">
    <source>
        <dbReference type="ARBA" id="ARBA00022741"/>
    </source>
</evidence>
<dbReference type="Proteomes" id="UP000230821">
    <property type="component" value="Unassembled WGS sequence"/>
</dbReference>
<comment type="catalytic activity">
    <reaction evidence="1">
        <text>ATP + protein L-histidine = ADP + protein N-phospho-L-histidine.</text>
        <dbReference type="EC" id="2.7.13.3"/>
    </reaction>
</comment>
<dbReference type="EMBL" id="PDSK01000079">
    <property type="protein sequence ID" value="PIE34676.1"/>
    <property type="molecule type" value="Genomic_DNA"/>
</dbReference>
<dbReference type="InterPro" id="IPR003594">
    <property type="entry name" value="HATPase_dom"/>
</dbReference>
<dbReference type="InterPro" id="IPR003018">
    <property type="entry name" value="GAF"/>
</dbReference>
<keyword evidence="5" id="KW-0547">Nucleotide-binding</keyword>
<feature type="compositionally biased region" description="Polar residues" evidence="8">
    <location>
        <begin position="1"/>
        <end position="16"/>
    </location>
</feature>
<proteinExistence type="predicted"/>
<dbReference type="PANTHER" id="PTHR41523:SF8">
    <property type="entry name" value="ETHYLENE RESPONSE SENSOR PROTEIN"/>
    <property type="match status" value="1"/>
</dbReference>
<dbReference type="AlphaFoldDB" id="A0A2G6KG77"/>
<dbReference type="SUPFAM" id="SSF55874">
    <property type="entry name" value="ATPase domain of HSP90 chaperone/DNA topoisomerase II/histidine kinase"/>
    <property type="match status" value="1"/>
</dbReference>
<dbReference type="SMART" id="SM00065">
    <property type="entry name" value="GAF"/>
    <property type="match status" value="1"/>
</dbReference>
<sequence>MKNTEATQEHTQSTIIPNMPQRPQHLEDFHELSREEALEYIQKLHEVLAEKDQELLRRHSELALLNRVSLVFHSTFDLERILITVLEEVRRLLEVDACSIWLRDMETDELVCEYAIGPYSQTVRGWRLAPGQGIAGAVAQTGESLIVPDAFADERHFKGVDQRTGQSLRSILCVAMKVGQKVIGVLQVLDTPPNRFTEKDRILQELFATAAAFAIENAHLNEKIWSVNETKSLLIHEIHLRGKNNLAAVAELLSFAKNYGVKKEFNSTMIALINQITTLQIINNLLAEYEWNPFPLSELCSRVIHASLKALKPDKKIFVAIPASAVRISPKNANNLALIVNELVTNTVKHAGFQHTRGHISVHITRMDRIIHVEYQDDGSGYPDRVLEFSPNDSGLGLVHKIVREDFRGELTLYNDHGAVAMLRFPSKNQQPFDAAALTGSIPTLSFRERELSR</sequence>
<evidence type="ECO:0000256" key="8">
    <source>
        <dbReference type="SAM" id="MobiDB-lite"/>
    </source>
</evidence>
<dbReference type="PANTHER" id="PTHR41523">
    <property type="entry name" value="TWO-COMPONENT SYSTEM SENSOR PROTEIN"/>
    <property type="match status" value="1"/>
</dbReference>
<organism evidence="10 11">
    <name type="scientific">candidate division KSB3 bacterium</name>
    <dbReference type="NCBI Taxonomy" id="2044937"/>
    <lineage>
        <taxon>Bacteria</taxon>
        <taxon>candidate division KSB3</taxon>
    </lineage>
</organism>
<accession>A0A2G6KG77</accession>
<evidence type="ECO:0000313" key="11">
    <source>
        <dbReference type="Proteomes" id="UP000230821"/>
    </source>
</evidence>
<feature type="domain" description="GAF" evidence="9">
    <location>
        <begin position="77"/>
        <end position="225"/>
    </location>
</feature>